<protein>
    <submittedName>
        <fullName evidence="1">Uncharacterized protein</fullName>
    </submittedName>
</protein>
<proteinExistence type="predicted"/>
<dbReference type="AlphaFoldDB" id="A0A0E9S9Y8"/>
<sequence>MSAVVPFQKAYYILKHNCSVITTTAVE</sequence>
<name>A0A0E9S9Y8_ANGAN</name>
<reference evidence="1" key="1">
    <citation type="submission" date="2014-11" db="EMBL/GenBank/DDBJ databases">
        <authorList>
            <person name="Amaro Gonzalez C."/>
        </authorList>
    </citation>
    <scope>NUCLEOTIDE SEQUENCE</scope>
</reference>
<dbReference type="EMBL" id="GBXM01071082">
    <property type="protein sequence ID" value="JAH37495.1"/>
    <property type="molecule type" value="Transcribed_RNA"/>
</dbReference>
<reference evidence="1" key="2">
    <citation type="journal article" date="2015" name="Fish Shellfish Immunol.">
        <title>Early steps in the European eel (Anguilla anguilla)-Vibrio vulnificus interaction in the gills: Role of the RtxA13 toxin.</title>
        <authorList>
            <person name="Callol A."/>
            <person name="Pajuelo D."/>
            <person name="Ebbesson L."/>
            <person name="Teles M."/>
            <person name="MacKenzie S."/>
            <person name="Amaro C."/>
        </authorList>
    </citation>
    <scope>NUCLEOTIDE SEQUENCE</scope>
</reference>
<organism evidence="1">
    <name type="scientific">Anguilla anguilla</name>
    <name type="common">European freshwater eel</name>
    <name type="synonym">Muraena anguilla</name>
    <dbReference type="NCBI Taxonomy" id="7936"/>
    <lineage>
        <taxon>Eukaryota</taxon>
        <taxon>Metazoa</taxon>
        <taxon>Chordata</taxon>
        <taxon>Craniata</taxon>
        <taxon>Vertebrata</taxon>
        <taxon>Euteleostomi</taxon>
        <taxon>Actinopterygii</taxon>
        <taxon>Neopterygii</taxon>
        <taxon>Teleostei</taxon>
        <taxon>Anguilliformes</taxon>
        <taxon>Anguillidae</taxon>
        <taxon>Anguilla</taxon>
    </lineage>
</organism>
<evidence type="ECO:0000313" key="1">
    <source>
        <dbReference type="EMBL" id="JAH37495.1"/>
    </source>
</evidence>
<accession>A0A0E9S9Y8</accession>